<dbReference type="HOGENOM" id="CLU_361001_0_0_1"/>
<dbReference type="InterPro" id="IPR034257">
    <property type="entry name" value="Acinus_RRM"/>
</dbReference>
<dbReference type="SUPFAM" id="SSF68906">
    <property type="entry name" value="SAP domain"/>
    <property type="match status" value="1"/>
</dbReference>
<dbReference type="Pfam" id="PF16294">
    <property type="entry name" value="RSB_motif"/>
    <property type="match status" value="1"/>
</dbReference>
<feature type="region of interest" description="Disordered" evidence="1">
    <location>
        <begin position="346"/>
        <end position="486"/>
    </location>
</feature>
<accession>D5G8W9</accession>
<dbReference type="EMBL" id="FN430053">
    <property type="protein sequence ID" value="CAZ80962.1"/>
    <property type="molecule type" value="Genomic_DNA"/>
</dbReference>
<dbReference type="Gene3D" id="1.10.720.30">
    <property type="entry name" value="SAP domain"/>
    <property type="match status" value="1"/>
</dbReference>
<dbReference type="RefSeq" id="XP_002836771.1">
    <property type="nucleotide sequence ID" value="XM_002836725.1"/>
</dbReference>
<dbReference type="eggNOG" id="ENOG502S2D0">
    <property type="taxonomic scope" value="Eukaryota"/>
</dbReference>
<feature type="domain" description="SAP" evidence="2">
    <location>
        <begin position="7"/>
        <end position="41"/>
    </location>
</feature>
<reference evidence="3 4" key="1">
    <citation type="journal article" date="2010" name="Nature">
        <title>Perigord black truffle genome uncovers evolutionary origins and mechanisms of symbiosis.</title>
        <authorList>
            <person name="Martin F."/>
            <person name="Kohler A."/>
            <person name="Murat C."/>
            <person name="Balestrini R."/>
            <person name="Coutinho P.M."/>
            <person name="Jaillon O."/>
            <person name="Montanini B."/>
            <person name="Morin E."/>
            <person name="Noel B."/>
            <person name="Percudani R."/>
            <person name="Porcel B."/>
            <person name="Rubini A."/>
            <person name="Amicucci A."/>
            <person name="Amselem J."/>
            <person name="Anthouard V."/>
            <person name="Arcioni S."/>
            <person name="Artiguenave F."/>
            <person name="Aury J.M."/>
            <person name="Ballario P."/>
            <person name="Bolchi A."/>
            <person name="Brenna A."/>
            <person name="Brun A."/>
            <person name="Buee M."/>
            <person name="Cantarel B."/>
            <person name="Chevalier G."/>
            <person name="Couloux A."/>
            <person name="Da Silva C."/>
            <person name="Denoeud F."/>
            <person name="Duplessis S."/>
            <person name="Ghignone S."/>
            <person name="Hilselberger B."/>
            <person name="Iotti M."/>
            <person name="Marcais B."/>
            <person name="Mello A."/>
            <person name="Miranda M."/>
            <person name="Pacioni G."/>
            <person name="Quesneville H."/>
            <person name="Riccioni C."/>
            <person name="Ruotolo R."/>
            <person name="Splivallo R."/>
            <person name="Stocchi V."/>
            <person name="Tisserant E."/>
            <person name="Viscomi A.R."/>
            <person name="Zambonelli A."/>
            <person name="Zampieri E."/>
            <person name="Henrissat B."/>
            <person name="Lebrun M.H."/>
            <person name="Paolocci F."/>
            <person name="Bonfante P."/>
            <person name="Ottonello S."/>
            <person name="Wincker P."/>
        </authorList>
    </citation>
    <scope>NUCLEOTIDE SEQUENCE [LARGE SCALE GENOMIC DNA]</scope>
    <source>
        <strain evidence="3 4">Mel28</strain>
    </source>
</reference>
<feature type="compositionally biased region" description="Polar residues" evidence="1">
    <location>
        <begin position="469"/>
        <end position="486"/>
    </location>
</feature>
<gene>
    <name evidence="3" type="ORF">GSTUM_00004876001</name>
</gene>
<feature type="region of interest" description="Disordered" evidence="1">
    <location>
        <begin position="228"/>
        <end position="249"/>
    </location>
</feature>
<dbReference type="PANTHER" id="PTHR47031">
    <property type="entry name" value="SAP DNA-BINDING DOMAIN-CONTAINING PROTEIN"/>
    <property type="match status" value="1"/>
</dbReference>
<feature type="compositionally biased region" description="Gly residues" evidence="1">
    <location>
        <begin position="760"/>
        <end position="769"/>
    </location>
</feature>
<dbReference type="InterPro" id="IPR032552">
    <property type="entry name" value="RSB_motif"/>
</dbReference>
<keyword evidence="4" id="KW-1185">Reference proteome</keyword>
<dbReference type="Proteomes" id="UP000006911">
    <property type="component" value="Unassembled WGS sequence"/>
</dbReference>
<dbReference type="AlphaFoldDB" id="D5G8W9"/>
<feature type="region of interest" description="Disordered" evidence="1">
    <location>
        <begin position="184"/>
        <end position="204"/>
    </location>
</feature>
<dbReference type="STRING" id="656061.D5G8W9"/>
<dbReference type="SMART" id="SM00513">
    <property type="entry name" value="SAP"/>
    <property type="match status" value="1"/>
</dbReference>
<protein>
    <submittedName>
        <fullName evidence="3">(Perigord truffle) hypothetical protein</fullName>
    </submittedName>
</protein>
<evidence type="ECO:0000259" key="2">
    <source>
        <dbReference type="PROSITE" id="PS50800"/>
    </source>
</evidence>
<dbReference type="CDD" id="cd12432">
    <property type="entry name" value="RRM_ACINU"/>
    <property type="match status" value="1"/>
</dbReference>
<dbReference type="InterPro" id="IPR036361">
    <property type="entry name" value="SAP_dom_sf"/>
</dbReference>
<evidence type="ECO:0000256" key="1">
    <source>
        <dbReference type="SAM" id="MobiDB-lite"/>
    </source>
</evidence>
<dbReference type="GeneID" id="9181245"/>
<dbReference type="PANTHER" id="PTHR47031:SF3">
    <property type="entry name" value="SAP DOMAIN-CONTAINING PROTEIN"/>
    <property type="match status" value="1"/>
</dbReference>
<dbReference type="Pfam" id="PF02037">
    <property type="entry name" value="SAP"/>
    <property type="match status" value="1"/>
</dbReference>
<feature type="region of interest" description="Disordered" evidence="1">
    <location>
        <begin position="61"/>
        <end position="90"/>
    </location>
</feature>
<feature type="compositionally biased region" description="Pro residues" evidence="1">
    <location>
        <begin position="80"/>
        <end position="90"/>
    </location>
</feature>
<dbReference type="InParanoid" id="D5G8W9"/>
<proteinExistence type="predicted"/>
<dbReference type="InterPro" id="IPR003034">
    <property type="entry name" value="SAP_dom"/>
</dbReference>
<feature type="region of interest" description="Disordered" evidence="1">
    <location>
        <begin position="754"/>
        <end position="775"/>
    </location>
</feature>
<dbReference type="KEGG" id="tml:GSTUM_00004876001"/>
<feature type="compositionally biased region" description="Polar residues" evidence="1">
    <location>
        <begin position="356"/>
        <end position="365"/>
    </location>
</feature>
<dbReference type="PROSITE" id="PS50800">
    <property type="entry name" value="SAP"/>
    <property type="match status" value="1"/>
</dbReference>
<sequence>MLDPTTLSSLKVTELKAELKKRGLPVGGLKQVLVERLAEQVIQERAAAEAEAAALAEEERAAVDDAQGEEVVNGDGIAPDPQPEPQPEPIPEVVEGEKEVVPVPQAEPEAIVVEATQAVVVEGNVIEPEVIQEEAPKPEAPTEDEPAVIETASEPAPEPATESVAATEVVEGVVFEEKVVEPEVVERASGPEAEPAPEPVEADPVETELAETELVKTEPVETGLVETEPAETGLVETEPAETGLVETEPAETKVVERVEEEETGELVLESGAKFEDEVVEEAALKEVTTKTEIASDETPGTGPIIEKKEEIPVAGQPILEFEPEAEMERMKPEGLVIAAVEETTREMVKDEDSNMVDASSLSLSPEKTIVPELTPAHDDTTAESTLKPGPETELQQPSVDLMDTSEGQTDIRKRKRRSITPTPSSARVGEPENQQSNEGATSKKPRRDSTENQPQRTRPKDARFKGLFNDSSSTVTANNPPTASHHYNQAADQAMNQLITQIEDEDDAPIPPSIHPATRALYIRNFARPLSEPALKAHLTALASPPSSTSAVTTSQPPEPPIEYLYLDTIKSHALIIFTTLTAATRVRVGIHTKVWPNERSRKPLWADFVPEESVAGWVDREKQRGPGARWEVIYDREAGEGGVRAELEEVGGRRRIGPGGNTGVEVLGAPTGPRGERRGVQITEREFGARSNFSAATTDPTITNSATQRTATTGGGGRIVVKDLDQLFRSTVTKPKLYWIPVDPDISRERLAAYERGRGNTGNAGAGSGFRRRR</sequence>
<evidence type="ECO:0000313" key="4">
    <source>
        <dbReference type="Proteomes" id="UP000006911"/>
    </source>
</evidence>
<feature type="region of interest" description="Disordered" evidence="1">
    <location>
        <begin position="654"/>
        <end position="677"/>
    </location>
</feature>
<evidence type="ECO:0000313" key="3">
    <source>
        <dbReference type="EMBL" id="CAZ80962.1"/>
    </source>
</evidence>
<name>D5G8W9_TUBMM</name>
<organism evidence="3 4">
    <name type="scientific">Tuber melanosporum (strain Mel28)</name>
    <name type="common">Perigord black truffle</name>
    <dbReference type="NCBI Taxonomy" id="656061"/>
    <lineage>
        <taxon>Eukaryota</taxon>
        <taxon>Fungi</taxon>
        <taxon>Dikarya</taxon>
        <taxon>Ascomycota</taxon>
        <taxon>Pezizomycotina</taxon>
        <taxon>Pezizomycetes</taxon>
        <taxon>Pezizales</taxon>
        <taxon>Tuberaceae</taxon>
        <taxon>Tuber</taxon>
    </lineage>
</organism>